<proteinExistence type="predicted"/>
<dbReference type="GO" id="GO:0016491">
    <property type="term" value="F:oxidoreductase activity"/>
    <property type="evidence" value="ECO:0007669"/>
    <property type="project" value="InterPro"/>
</dbReference>
<dbReference type="PANTHER" id="PTHR33531">
    <property type="entry name" value="RUBRERYTHRIN SUBFAMILY"/>
    <property type="match status" value="1"/>
</dbReference>
<keyword evidence="3" id="KW-1185">Reference proteome</keyword>
<gene>
    <name evidence="2" type="ORF">SAMN04489760_107140</name>
</gene>
<dbReference type="InterPro" id="IPR009078">
    <property type="entry name" value="Ferritin-like_SF"/>
</dbReference>
<dbReference type="SUPFAM" id="SSF47240">
    <property type="entry name" value="Ferritin-like"/>
    <property type="match status" value="1"/>
</dbReference>
<evidence type="ECO:0000313" key="2">
    <source>
        <dbReference type="EMBL" id="SEM24144.1"/>
    </source>
</evidence>
<dbReference type="STRING" id="43775.SAMN04489760_107140"/>
<reference evidence="2 3" key="1">
    <citation type="submission" date="2016-10" db="EMBL/GenBank/DDBJ databases">
        <authorList>
            <person name="de Groot N.N."/>
        </authorList>
    </citation>
    <scope>NUCLEOTIDE SEQUENCE [LARGE SCALE GENOMIC DNA]</scope>
    <source>
        <strain evidence="2 3">DSM 8423</strain>
    </source>
</reference>
<feature type="domain" description="Rubrerythrin diiron-binding" evidence="1">
    <location>
        <begin position="7"/>
        <end position="149"/>
    </location>
</feature>
<dbReference type="CDD" id="cd01045">
    <property type="entry name" value="Ferritin_like_AB"/>
    <property type="match status" value="1"/>
</dbReference>
<dbReference type="PANTHER" id="PTHR33531:SF7">
    <property type="entry name" value="HYPOTHETICAL MEMBRANE PROTEIN, CONSERVED"/>
    <property type="match status" value="1"/>
</dbReference>
<dbReference type="GO" id="GO:0046872">
    <property type="term" value="F:metal ion binding"/>
    <property type="evidence" value="ECO:0007669"/>
    <property type="project" value="InterPro"/>
</dbReference>
<evidence type="ECO:0000259" key="1">
    <source>
        <dbReference type="Pfam" id="PF02915"/>
    </source>
</evidence>
<evidence type="ECO:0000313" key="3">
    <source>
        <dbReference type="Proteomes" id="UP000198744"/>
    </source>
</evidence>
<dbReference type="InterPro" id="IPR003251">
    <property type="entry name" value="Rr_diiron-bd_dom"/>
</dbReference>
<name>A0A1H7WRZ9_9BACT</name>
<dbReference type="Proteomes" id="UP000198744">
    <property type="component" value="Unassembled WGS sequence"/>
</dbReference>
<accession>A0A1H7WRZ9</accession>
<dbReference type="Pfam" id="PF02915">
    <property type="entry name" value="Rubrerythrin"/>
    <property type="match status" value="1"/>
</dbReference>
<sequence length="172" mass="19920">MEERLNALNIALKNESSERDFYLKNAERTRNPLGKAMFEQIADEELEHYERLKELHDRWAKEGKWPETLPLKVKNTSVKNVLAKVVKTVSQMPQGDDDDLKALQTAIEFEAKGTAFYARLRDEVSNPQEKAFFDLLASIEREHYNSLKDTEQFLTNPAAWYQEKERSGLDGA</sequence>
<dbReference type="Gene3D" id="1.20.1260.10">
    <property type="match status" value="1"/>
</dbReference>
<dbReference type="OrthoDB" id="5508484at2"/>
<organism evidence="2 3">
    <name type="scientific">Syntrophus gentianae</name>
    <dbReference type="NCBI Taxonomy" id="43775"/>
    <lineage>
        <taxon>Bacteria</taxon>
        <taxon>Pseudomonadati</taxon>
        <taxon>Thermodesulfobacteriota</taxon>
        <taxon>Syntrophia</taxon>
        <taxon>Syntrophales</taxon>
        <taxon>Syntrophaceae</taxon>
        <taxon>Syntrophus</taxon>
    </lineage>
</organism>
<protein>
    <submittedName>
        <fullName evidence="2">Rubrerythrin</fullName>
    </submittedName>
</protein>
<dbReference type="InterPro" id="IPR012347">
    <property type="entry name" value="Ferritin-like"/>
</dbReference>
<dbReference type="EMBL" id="FOBS01000007">
    <property type="protein sequence ID" value="SEM24144.1"/>
    <property type="molecule type" value="Genomic_DNA"/>
</dbReference>
<dbReference type="RefSeq" id="WP_093882993.1">
    <property type="nucleotide sequence ID" value="NZ_FOBS01000007.1"/>
</dbReference>
<dbReference type="AlphaFoldDB" id="A0A1H7WRZ9"/>